<reference evidence="2" key="2">
    <citation type="journal article" date="2020" name="Nat. Commun.">
        <title>Large-scale genome sequencing of mycorrhizal fungi provides insights into the early evolution of symbiotic traits.</title>
        <authorList>
            <person name="Miyauchi S."/>
            <person name="Kiss E."/>
            <person name="Kuo A."/>
            <person name="Drula E."/>
            <person name="Kohler A."/>
            <person name="Sanchez-Garcia M."/>
            <person name="Morin E."/>
            <person name="Andreopoulos B."/>
            <person name="Barry K.W."/>
            <person name="Bonito G."/>
            <person name="Buee M."/>
            <person name="Carver A."/>
            <person name="Chen C."/>
            <person name="Cichocki N."/>
            <person name="Clum A."/>
            <person name="Culley D."/>
            <person name="Crous P.W."/>
            <person name="Fauchery L."/>
            <person name="Girlanda M."/>
            <person name="Hayes R.D."/>
            <person name="Keri Z."/>
            <person name="LaButti K."/>
            <person name="Lipzen A."/>
            <person name="Lombard V."/>
            <person name="Magnuson J."/>
            <person name="Maillard F."/>
            <person name="Murat C."/>
            <person name="Nolan M."/>
            <person name="Ohm R.A."/>
            <person name="Pangilinan J."/>
            <person name="Pereira M.F."/>
            <person name="Perotto S."/>
            <person name="Peter M."/>
            <person name="Pfister S."/>
            <person name="Riley R."/>
            <person name="Sitrit Y."/>
            <person name="Stielow J.B."/>
            <person name="Szollosi G."/>
            <person name="Zifcakova L."/>
            <person name="Stursova M."/>
            <person name="Spatafora J.W."/>
            <person name="Tedersoo L."/>
            <person name="Vaario L.M."/>
            <person name="Yamada A."/>
            <person name="Yan M."/>
            <person name="Wang P."/>
            <person name="Xu J."/>
            <person name="Bruns T."/>
            <person name="Baldrian P."/>
            <person name="Vilgalys R."/>
            <person name="Dunand C."/>
            <person name="Henrissat B."/>
            <person name="Grigoriev I.V."/>
            <person name="Hibbett D."/>
            <person name="Nagy L.G."/>
            <person name="Martin F.M."/>
        </authorList>
    </citation>
    <scope>NUCLEOTIDE SEQUENCE</scope>
    <source>
        <strain evidence="2">Prilba</strain>
    </source>
</reference>
<proteinExistence type="predicted"/>
<dbReference type="Proteomes" id="UP000759537">
    <property type="component" value="Unassembled WGS sequence"/>
</dbReference>
<feature type="compositionally biased region" description="Basic residues" evidence="1">
    <location>
        <begin position="14"/>
        <end position="26"/>
    </location>
</feature>
<keyword evidence="3" id="KW-1185">Reference proteome</keyword>
<name>A0A9P5N4Z2_9AGAM</name>
<evidence type="ECO:0000313" key="2">
    <source>
        <dbReference type="EMBL" id="KAF8486790.1"/>
    </source>
</evidence>
<dbReference type="AlphaFoldDB" id="A0A9P5N4Z2"/>
<sequence length="212" mass="23734">MPTMPMSIPNRPNVHTRHRHPPHAHPTRSTSSFTHHNAHVRRDTNQKVRLARILPVFTSRITLDLTTRRTLTTLMHLTLQDFEVEHNLVIKFLNRTHKTSVNAREGPVPSCLRMCKPTNALPIRGVGSALHRMTHRGGATSDGLVACGKRTSEEGGGTFFSALRASDVCSHRYLWPHQVLSGSRLLFIGPVLSPQCGLSLWDPSRIRRLGSD</sequence>
<protein>
    <submittedName>
        <fullName evidence="2">Uncharacterized protein</fullName>
    </submittedName>
</protein>
<dbReference type="EMBL" id="WHVB01000001">
    <property type="protein sequence ID" value="KAF8486790.1"/>
    <property type="molecule type" value="Genomic_DNA"/>
</dbReference>
<organism evidence="2 3">
    <name type="scientific">Russula ochroleuca</name>
    <dbReference type="NCBI Taxonomy" id="152965"/>
    <lineage>
        <taxon>Eukaryota</taxon>
        <taxon>Fungi</taxon>
        <taxon>Dikarya</taxon>
        <taxon>Basidiomycota</taxon>
        <taxon>Agaricomycotina</taxon>
        <taxon>Agaricomycetes</taxon>
        <taxon>Russulales</taxon>
        <taxon>Russulaceae</taxon>
        <taxon>Russula</taxon>
    </lineage>
</organism>
<feature type="region of interest" description="Disordered" evidence="1">
    <location>
        <begin position="1"/>
        <end position="44"/>
    </location>
</feature>
<evidence type="ECO:0000313" key="3">
    <source>
        <dbReference type="Proteomes" id="UP000759537"/>
    </source>
</evidence>
<comment type="caution">
    <text evidence="2">The sequence shown here is derived from an EMBL/GenBank/DDBJ whole genome shotgun (WGS) entry which is preliminary data.</text>
</comment>
<gene>
    <name evidence="2" type="ORF">DFH94DRAFT_700622</name>
</gene>
<evidence type="ECO:0000256" key="1">
    <source>
        <dbReference type="SAM" id="MobiDB-lite"/>
    </source>
</evidence>
<reference evidence="2" key="1">
    <citation type="submission" date="2019-10" db="EMBL/GenBank/DDBJ databases">
        <authorList>
            <consortium name="DOE Joint Genome Institute"/>
            <person name="Kuo A."/>
            <person name="Miyauchi S."/>
            <person name="Kiss E."/>
            <person name="Drula E."/>
            <person name="Kohler A."/>
            <person name="Sanchez-Garcia M."/>
            <person name="Andreopoulos B."/>
            <person name="Barry K.W."/>
            <person name="Bonito G."/>
            <person name="Buee M."/>
            <person name="Carver A."/>
            <person name="Chen C."/>
            <person name="Cichocki N."/>
            <person name="Clum A."/>
            <person name="Culley D."/>
            <person name="Crous P.W."/>
            <person name="Fauchery L."/>
            <person name="Girlanda M."/>
            <person name="Hayes R."/>
            <person name="Keri Z."/>
            <person name="LaButti K."/>
            <person name="Lipzen A."/>
            <person name="Lombard V."/>
            <person name="Magnuson J."/>
            <person name="Maillard F."/>
            <person name="Morin E."/>
            <person name="Murat C."/>
            <person name="Nolan M."/>
            <person name="Ohm R."/>
            <person name="Pangilinan J."/>
            <person name="Pereira M."/>
            <person name="Perotto S."/>
            <person name="Peter M."/>
            <person name="Riley R."/>
            <person name="Sitrit Y."/>
            <person name="Stielow B."/>
            <person name="Szollosi G."/>
            <person name="Zifcakova L."/>
            <person name="Stursova M."/>
            <person name="Spatafora J.W."/>
            <person name="Tedersoo L."/>
            <person name="Vaario L.-M."/>
            <person name="Yamada A."/>
            <person name="Yan M."/>
            <person name="Wang P."/>
            <person name="Xu J."/>
            <person name="Bruns T."/>
            <person name="Baldrian P."/>
            <person name="Vilgalys R."/>
            <person name="Henrissat B."/>
            <person name="Grigoriev I.V."/>
            <person name="Hibbett D."/>
            <person name="Nagy L.G."/>
            <person name="Martin F.M."/>
        </authorList>
    </citation>
    <scope>NUCLEOTIDE SEQUENCE</scope>
    <source>
        <strain evidence="2">Prilba</strain>
    </source>
</reference>
<accession>A0A9P5N4Z2</accession>